<dbReference type="PANTHER" id="PTHR47566">
    <property type="match status" value="1"/>
</dbReference>
<dbReference type="STRING" id="329046.A0A1Y2BXS2"/>
<dbReference type="PANTHER" id="PTHR47566:SF1">
    <property type="entry name" value="PROTEIN NUD1"/>
    <property type="match status" value="1"/>
</dbReference>
<dbReference type="AlphaFoldDB" id="A0A1Y2BXS2"/>
<dbReference type="PROSITE" id="PS51450">
    <property type="entry name" value="LRR"/>
    <property type="match status" value="4"/>
</dbReference>
<dbReference type="GO" id="GO:1902412">
    <property type="term" value="P:regulation of mitotic cytokinesis"/>
    <property type="evidence" value="ECO:0007669"/>
    <property type="project" value="TreeGrafter"/>
</dbReference>
<dbReference type="InterPro" id="IPR001611">
    <property type="entry name" value="Leu-rich_rpt"/>
</dbReference>
<dbReference type="InterPro" id="IPR032675">
    <property type="entry name" value="LRR_dom_sf"/>
</dbReference>
<dbReference type="SMART" id="SM00369">
    <property type="entry name" value="LRR_TYP"/>
    <property type="match status" value="6"/>
</dbReference>
<feature type="compositionally biased region" description="Basic and acidic residues" evidence="3">
    <location>
        <begin position="213"/>
        <end position="229"/>
    </location>
</feature>
<dbReference type="OrthoDB" id="5592404at2759"/>
<organism evidence="4 5">
    <name type="scientific">Rhizoclosmatium globosum</name>
    <dbReference type="NCBI Taxonomy" id="329046"/>
    <lineage>
        <taxon>Eukaryota</taxon>
        <taxon>Fungi</taxon>
        <taxon>Fungi incertae sedis</taxon>
        <taxon>Chytridiomycota</taxon>
        <taxon>Chytridiomycota incertae sedis</taxon>
        <taxon>Chytridiomycetes</taxon>
        <taxon>Chytridiales</taxon>
        <taxon>Chytriomycetaceae</taxon>
        <taxon>Rhizoclosmatium</taxon>
    </lineage>
</organism>
<evidence type="ECO:0000256" key="2">
    <source>
        <dbReference type="ARBA" id="ARBA00022737"/>
    </source>
</evidence>
<gene>
    <name evidence="4" type="ORF">BCR33DRAFT_768555</name>
</gene>
<accession>A0A1Y2BXS2</accession>
<dbReference type="GO" id="GO:0031028">
    <property type="term" value="P:septation initiation signaling"/>
    <property type="evidence" value="ECO:0007669"/>
    <property type="project" value="TreeGrafter"/>
</dbReference>
<dbReference type="Proteomes" id="UP000193642">
    <property type="component" value="Unassembled WGS sequence"/>
</dbReference>
<reference evidence="4 5" key="1">
    <citation type="submission" date="2016-07" db="EMBL/GenBank/DDBJ databases">
        <title>Pervasive Adenine N6-methylation of Active Genes in Fungi.</title>
        <authorList>
            <consortium name="DOE Joint Genome Institute"/>
            <person name="Mondo S.J."/>
            <person name="Dannebaum R.O."/>
            <person name="Kuo R.C."/>
            <person name="Labutti K."/>
            <person name="Haridas S."/>
            <person name="Kuo A."/>
            <person name="Salamov A."/>
            <person name="Ahrendt S.R."/>
            <person name="Lipzen A."/>
            <person name="Sullivan W."/>
            <person name="Andreopoulos W.B."/>
            <person name="Clum A."/>
            <person name="Lindquist E."/>
            <person name="Daum C."/>
            <person name="Ramamoorthy G.K."/>
            <person name="Gryganskyi A."/>
            <person name="Culley D."/>
            <person name="Magnuson J.K."/>
            <person name="James T.Y."/>
            <person name="O'Malley M.A."/>
            <person name="Stajich J.E."/>
            <person name="Spatafora J.W."/>
            <person name="Visel A."/>
            <person name="Grigoriev I.V."/>
        </authorList>
    </citation>
    <scope>NUCLEOTIDE SEQUENCE [LARGE SCALE GENOMIC DNA]</scope>
    <source>
        <strain evidence="4 5">JEL800</strain>
    </source>
</reference>
<sequence>MNSEAHSWTFDTVIEKGTSLGPAIAVGVPASTSLFGPGFDTATRGLLGAVLREADASYPDDIDNVVDSVDSVSGSVSVSVSVAVVCGKELRDLGDLAGAAASTTTTTRAAVPEITTATVSHASASGTATTSSSASSNTAPASAQKPKTLFEIRNMNPLTKKAFDGMMHKMGEKCNMRFNEEKMCWEERPGVEETNVQVAVSDKPTAFNLRSTQRTENDENQNPKDTARGILDECGENSVLDEEKGPTGLSFLNEIDDAMQSLAQITVSKDLVYNDFHPTNHPPTLPSKYVPTPIMPYQEDSPQESLILSNIDTSNTSNANVSLLNLLNQRFPAKTHNWPQLLDLTLDESNLMSLSHLETYTPNILRLSISFNDILYLTGIPACLSTLIAKGNRLSNLTSFTHLRNLKYADLSANNISDLEPLACACPSLRELNISGNCLTSIRFSSEEFTNLCSLDASQNQIVTVEISASGMESLQSLYLDHNQIKTLHISSRTLRKLNVEGNSIDLASNSGFLSLSGCDVLQSLNLGNNAICTTAGFDVMANVWPPKVQDLYLQNQMMGLSSILTLPTTSPLYLRNLTLSGTRICDLSIISNFKNLETLIAKRCNLTSFSTEFCSAMDHLKVLKLSFNEIVDLSGIQMMQSLIHLDISHNQIIRFKPTIGSIQRLGYLEMLDLRWNPITELFYPSYIEETNEAFVARDRQFKKQLGDAVYLKRLCYRSVLSKSSLRVLDGMLFERREREKADECIKALGKQAAINK</sequence>
<feature type="region of interest" description="Disordered" evidence="3">
    <location>
        <begin position="120"/>
        <end position="148"/>
    </location>
</feature>
<dbReference type="InterPro" id="IPR003591">
    <property type="entry name" value="Leu-rich_rpt_typical-subtyp"/>
</dbReference>
<keyword evidence="2" id="KW-0677">Repeat</keyword>
<dbReference type="InterPro" id="IPR052574">
    <property type="entry name" value="CDIRP"/>
</dbReference>
<protein>
    <submittedName>
        <fullName evidence="4">L domain-like protein</fullName>
    </submittedName>
</protein>
<feature type="compositionally biased region" description="Low complexity" evidence="3">
    <location>
        <begin position="120"/>
        <end position="143"/>
    </location>
</feature>
<evidence type="ECO:0000256" key="3">
    <source>
        <dbReference type="SAM" id="MobiDB-lite"/>
    </source>
</evidence>
<proteinExistence type="predicted"/>
<dbReference type="SUPFAM" id="SSF52058">
    <property type="entry name" value="L domain-like"/>
    <property type="match status" value="1"/>
</dbReference>
<dbReference type="Pfam" id="PF13855">
    <property type="entry name" value="LRR_8"/>
    <property type="match status" value="2"/>
</dbReference>
<keyword evidence="1" id="KW-0433">Leucine-rich repeat</keyword>
<dbReference type="Gene3D" id="3.80.10.10">
    <property type="entry name" value="Ribonuclease Inhibitor"/>
    <property type="match status" value="3"/>
</dbReference>
<evidence type="ECO:0000256" key="1">
    <source>
        <dbReference type="ARBA" id="ARBA00022614"/>
    </source>
</evidence>
<evidence type="ECO:0000313" key="5">
    <source>
        <dbReference type="Proteomes" id="UP000193642"/>
    </source>
</evidence>
<dbReference type="GO" id="GO:0061499">
    <property type="term" value="C:outer plaque of mitotic spindle pole body"/>
    <property type="evidence" value="ECO:0007669"/>
    <property type="project" value="TreeGrafter"/>
</dbReference>
<comment type="caution">
    <text evidence="4">The sequence shown here is derived from an EMBL/GenBank/DDBJ whole genome shotgun (WGS) entry which is preliminary data.</text>
</comment>
<keyword evidence="5" id="KW-1185">Reference proteome</keyword>
<dbReference type="EMBL" id="MCGO01000039">
    <property type="protein sequence ID" value="ORY39553.1"/>
    <property type="molecule type" value="Genomic_DNA"/>
</dbReference>
<evidence type="ECO:0000313" key="4">
    <source>
        <dbReference type="EMBL" id="ORY39553.1"/>
    </source>
</evidence>
<dbReference type="GO" id="GO:0035591">
    <property type="term" value="F:signaling adaptor activity"/>
    <property type="evidence" value="ECO:0007669"/>
    <property type="project" value="TreeGrafter"/>
</dbReference>
<feature type="region of interest" description="Disordered" evidence="3">
    <location>
        <begin position="206"/>
        <end position="229"/>
    </location>
</feature>
<name>A0A1Y2BXS2_9FUNG</name>